<reference evidence="2 3" key="1">
    <citation type="submission" date="2013-11" db="EMBL/GenBank/DDBJ databases">
        <title>Draft genome of the bovine lungworm Dictyocaulus viviparus.</title>
        <authorList>
            <person name="Mitreva M."/>
        </authorList>
    </citation>
    <scope>NUCLEOTIDE SEQUENCE [LARGE SCALE GENOMIC DNA]</scope>
    <source>
        <strain evidence="2 3">HannoverDv2000</strain>
    </source>
</reference>
<gene>
    <name evidence="2" type="ORF">DICVIV_09805</name>
</gene>
<reference evidence="3" key="2">
    <citation type="journal article" date="2016" name="Sci. Rep.">
        <title>Dictyocaulus viviparus genome, variome and transcriptome elucidate lungworm biology and support future intervention.</title>
        <authorList>
            <person name="McNulty S.N."/>
            <person name="Strube C."/>
            <person name="Rosa B.A."/>
            <person name="Martin J.C."/>
            <person name="Tyagi R."/>
            <person name="Choi Y.J."/>
            <person name="Wang Q."/>
            <person name="Hallsworth Pepin K."/>
            <person name="Zhang X."/>
            <person name="Ozersky P."/>
            <person name="Wilson R.K."/>
            <person name="Sternberg P.W."/>
            <person name="Gasser R.B."/>
            <person name="Mitreva M."/>
        </authorList>
    </citation>
    <scope>NUCLEOTIDE SEQUENCE [LARGE SCALE GENOMIC DNA]</scope>
    <source>
        <strain evidence="3">HannoverDv2000</strain>
    </source>
</reference>
<evidence type="ECO:0000313" key="3">
    <source>
        <dbReference type="Proteomes" id="UP000053766"/>
    </source>
</evidence>
<evidence type="ECO:0000256" key="1">
    <source>
        <dbReference type="SAM" id="SignalP"/>
    </source>
</evidence>
<dbReference type="EMBL" id="KN716493">
    <property type="protein sequence ID" value="KJH44172.1"/>
    <property type="molecule type" value="Genomic_DNA"/>
</dbReference>
<evidence type="ECO:0000313" key="2">
    <source>
        <dbReference type="EMBL" id="KJH44172.1"/>
    </source>
</evidence>
<name>A0A0D8XK87_DICVI</name>
<protein>
    <submittedName>
        <fullName evidence="2">Uncharacterized protein</fullName>
    </submittedName>
</protein>
<keyword evidence="1" id="KW-0732">Signal</keyword>
<feature type="chain" id="PRO_5002335848" evidence="1">
    <location>
        <begin position="23"/>
        <end position="76"/>
    </location>
</feature>
<proteinExistence type="predicted"/>
<feature type="signal peptide" evidence="1">
    <location>
        <begin position="1"/>
        <end position="22"/>
    </location>
</feature>
<dbReference type="AlphaFoldDB" id="A0A0D8XK87"/>
<organism evidence="2 3">
    <name type="scientific">Dictyocaulus viviparus</name>
    <name type="common">Bovine lungworm</name>
    <dbReference type="NCBI Taxonomy" id="29172"/>
    <lineage>
        <taxon>Eukaryota</taxon>
        <taxon>Metazoa</taxon>
        <taxon>Ecdysozoa</taxon>
        <taxon>Nematoda</taxon>
        <taxon>Chromadorea</taxon>
        <taxon>Rhabditida</taxon>
        <taxon>Rhabditina</taxon>
        <taxon>Rhabditomorpha</taxon>
        <taxon>Strongyloidea</taxon>
        <taxon>Metastrongylidae</taxon>
        <taxon>Dictyocaulus</taxon>
    </lineage>
</organism>
<dbReference type="OrthoDB" id="5855638at2759"/>
<keyword evidence="3" id="KW-1185">Reference proteome</keyword>
<sequence length="76" mass="8801">MHQSTSLRNILLVLSAFLCVLSYSSLEDSTGQKIDTRYGDVWQDFPYFLGQHQKRWANQVRFGKRASNWASSVRFG</sequence>
<dbReference type="Proteomes" id="UP000053766">
    <property type="component" value="Unassembled WGS sequence"/>
</dbReference>
<accession>A0A0D8XK87</accession>